<evidence type="ECO:0000313" key="3">
    <source>
        <dbReference type="EMBL" id="KAG8460018.1"/>
    </source>
</evidence>
<name>A0A7R9YHI9_DIALT</name>
<dbReference type="EMBL" id="JAGTXO010000036">
    <property type="protein sequence ID" value="KAG8460018.1"/>
    <property type="molecule type" value="Genomic_DNA"/>
</dbReference>
<dbReference type="Gene3D" id="2.170.270.10">
    <property type="entry name" value="SET domain"/>
    <property type="match status" value="1"/>
</dbReference>
<gene>
    <name evidence="3" type="ORF">KFE25_011067</name>
    <name evidence="2" type="ORF">PLUT1463_LOCUS1301</name>
</gene>
<dbReference type="OrthoDB" id="308383at2759"/>
<sequence>MQIAYDLKESTIAGLGLFAKERISKGALLWKYSEQSVRTYANADEVRAELARRPPEAVIHFLEHAYCWDGLVCEILDDGRFWNHSKAPNTGTLPDDPASSFALRDIEPGEELLDDYSQHDMLAWFEAICKEHEVSSSSKVGVEFD</sequence>
<dbReference type="SMART" id="SM00317">
    <property type="entry name" value="SET"/>
    <property type="match status" value="1"/>
</dbReference>
<accession>A0A7R9YHI9</accession>
<dbReference type="AlphaFoldDB" id="A0A7R9YHI9"/>
<feature type="domain" description="SET" evidence="1">
    <location>
        <begin position="1"/>
        <end position="117"/>
    </location>
</feature>
<dbReference type="OMA" id="WFEAICK"/>
<keyword evidence="4" id="KW-1185">Reference proteome</keyword>
<organism evidence="2">
    <name type="scientific">Diacronema lutheri</name>
    <name type="common">Unicellular marine alga</name>
    <name type="synonym">Monochrysis lutheri</name>
    <dbReference type="NCBI Taxonomy" id="2081491"/>
    <lineage>
        <taxon>Eukaryota</taxon>
        <taxon>Haptista</taxon>
        <taxon>Haptophyta</taxon>
        <taxon>Pavlovophyceae</taxon>
        <taxon>Pavlovales</taxon>
        <taxon>Pavlovaceae</taxon>
        <taxon>Diacronema</taxon>
    </lineage>
</organism>
<dbReference type="Proteomes" id="UP000751190">
    <property type="component" value="Unassembled WGS sequence"/>
</dbReference>
<dbReference type="PROSITE" id="PS50280">
    <property type="entry name" value="SET"/>
    <property type="match status" value="1"/>
</dbReference>
<dbReference type="InterPro" id="IPR001214">
    <property type="entry name" value="SET_dom"/>
</dbReference>
<dbReference type="EMBL" id="HBEB01001946">
    <property type="protein sequence ID" value="CAD8267002.1"/>
    <property type="molecule type" value="Transcribed_RNA"/>
</dbReference>
<reference evidence="3" key="2">
    <citation type="submission" date="2021-05" db="EMBL/GenBank/DDBJ databases">
        <title>The genome of the haptophyte Pavlova lutheri (Diacronema luteri, Pavlovales) - a model for lipid biosynthesis in eukaryotic algae.</title>
        <authorList>
            <person name="Hulatt C.J."/>
            <person name="Posewitz M.C."/>
        </authorList>
    </citation>
    <scope>NUCLEOTIDE SEQUENCE</scope>
    <source>
        <strain evidence="3">NIVA-4/92</strain>
    </source>
</reference>
<reference evidence="2" key="1">
    <citation type="submission" date="2021-01" db="EMBL/GenBank/DDBJ databases">
        <authorList>
            <person name="Corre E."/>
            <person name="Pelletier E."/>
            <person name="Niang G."/>
            <person name="Scheremetjew M."/>
            <person name="Finn R."/>
            <person name="Kale V."/>
            <person name="Holt S."/>
            <person name="Cochrane G."/>
            <person name="Meng A."/>
            <person name="Brown T."/>
            <person name="Cohen L."/>
        </authorList>
    </citation>
    <scope>NUCLEOTIDE SEQUENCE</scope>
    <source>
        <strain evidence="2">RCC1537</strain>
    </source>
</reference>
<protein>
    <recommendedName>
        <fullName evidence="1">SET domain-containing protein</fullName>
    </recommendedName>
</protein>
<proteinExistence type="predicted"/>
<dbReference type="Pfam" id="PF00856">
    <property type="entry name" value="SET"/>
    <property type="match status" value="1"/>
</dbReference>
<evidence type="ECO:0000313" key="2">
    <source>
        <dbReference type="EMBL" id="CAD8267002.1"/>
    </source>
</evidence>
<dbReference type="SUPFAM" id="SSF82199">
    <property type="entry name" value="SET domain"/>
    <property type="match status" value="1"/>
</dbReference>
<dbReference type="InterPro" id="IPR046341">
    <property type="entry name" value="SET_dom_sf"/>
</dbReference>
<evidence type="ECO:0000259" key="1">
    <source>
        <dbReference type="PROSITE" id="PS50280"/>
    </source>
</evidence>
<evidence type="ECO:0000313" key="4">
    <source>
        <dbReference type="Proteomes" id="UP000751190"/>
    </source>
</evidence>